<protein>
    <submittedName>
        <fullName evidence="1">PAS domain-containing protein</fullName>
    </submittedName>
</protein>
<dbReference type="AlphaFoldDB" id="A0A516GZ13"/>
<name>A0A516GZ13_9PROT</name>
<dbReference type="OrthoDB" id="7354362at2"/>
<dbReference type="RefSeq" id="WP_144067723.1">
    <property type="nucleotide sequence ID" value="NZ_CP041636.1"/>
</dbReference>
<dbReference type="Proteomes" id="UP000317496">
    <property type="component" value="Chromosome"/>
</dbReference>
<evidence type="ECO:0000313" key="1">
    <source>
        <dbReference type="EMBL" id="QDO96742.1"/>
    </source>
</evidence>
<sequence>MRFAEKIDEPDLRHLYFYWLSKKTSRFPPPRSVIEPGEIRFLLPALFIIEVDHSEERFRYRLAGSDVEALVQARLHGLWLDEALRSPLREFFDEAFCAAAFGRKVQYRRNTLHLAGRPYIRYSRILLPLSNTGERIDHLLGCIKLDGEIHARNPGMVEQHEITISDVATFELDAYEMPEEIKRLGSGGSPDQ</sequence>
<reference evidence="1 2" key="1">
    <citation type="submission" date="2019-07" db="EMBL/GenBank/DDBJ databases">
        <title>Genome sequencing for Ferrovibrio sp. K5.</title>
        <authorList>
            <person name="Park S.-J."/>
        </authorList>
    </citation>
    <scope>NUCLEOTIDE SEQUENCE [LARGE SCALE GENOMIC DNA]</scope>
    <source>
        <strain evidence="1 2">K5</strain>
    </source>
</reference>
<gene>
    <name evidence="1" type="ORF">FNB15_05375</name>
</gene>
<evidence type="ECO:0000313" key="2">
    <source>
        <dbReference type="Proteomes" id="UP000317496"/>
    </source>
</evidence>
<organism evidence="1 2">
    <name type="scientific">Ferrovibrio terrae</name>
    <dbReference type="NCBI Taxonomy" id="2594003"/>
    <lineage>
        <taxon>Bacteria</taxon>
        <taxon>Pseudomonadati</taxon>
        <taxon>Pseudomonadota</taxon>
        <taxon>Alphaproteobacteria</taxon>
        <taxon>Rhodospirillales</taxon>
        <taxon>Rhodospirillaceae</taxon>
        <taxon>Ferrovibrio</taxon>
    </lineage>
</organism>
<proteinExistence type="predicted"/>
<dbReference type="InterPro" id="IPR009922">
    <property type="entry name" value="DUF1457"/>
</dbReference>
<dbReference type="Pfam" id="PF07310">
    <property type="entry name" value="PAS_5"/>
    <property type="match status" value="1"/>
</dbReference>
<dbReference type="EMBL" id="CP041636">
    <property type="protein sequence ID" value="QDO96742.1"/>
    <property type="molecule type" value="Genomic_DNA"/>
</dbReference>
<accession>A0A516GZ13</accession>
<dbReference type="KEGG" id="fer:FNB15_05375"/>
<keyword evidence="2" id="KW-1185">Reference proteome</keyword>